<dbReference type="InterPro" id="IPR011701">
    <property type="entry name" value="MFS"/>
</dbReference>
<dbReference type="SUPFAM" id="SSF103473">
    <property type="entry name" value="MFS general substrate transporter"/>
    <property type="match status" value="1"/>
</dbReference>
<dbReference type="PANTHER" id="PTHR23502:SF132">
    <property type="entry name" value="POLYAMINE TRANSPORTER 2-RELATED"/>
    <property type="match status" value="1"/>
</dbReference>
<proteinExistence type="inferred from homology"/>
<evidence type="ECO:0000256" key="6">
    <source>
        <dbReference type="ARBA" id="ARBA00022989"/>
    </source>
</evidence>
<evidence type="ECO:0000256" key="1">
    <source>
        <dbReference type="ARBA" id="ARBA00004651"/>
    </source>
</evidence>
<dbReference type="InterPro" id="IPR004812">
    <property type="entry name" value="Efflux_drug-R_Bcr/CmlA"/>
</dbReference>
<dbReference type="Pfam" id="PF07690">
    <property type="entry name" value="MFS_1"/>
    <property type="match status" value="1"/>
</dbReference>
<dbReference type="Gene3D" id="1.20.1720.10">
    <property type="entry name" value="Multidrug resistance protein D"/>
    <property type="match status" value="1"/>
</dbReference>
<keyword evidence="8" id="KW-0997">Cell inner membrane</keyword>
<feature type="transmembrane region" description="Helical" evidence="8">
    <location>
        <begin position="377"/>
        <end position="400"/>
    </location>
</feature>
<dbReference type="GO" id="GO:0005886">
    <property type="term" value="C:plasma membrane"/>
    <property type="evidence" value="ECO:0007669"/>
    <property type="project" value="UniProtKB-SubCell"/>
</dbReference>
<comment type="caution">
    <text evidence="8">Lacks conserved residue(s) required for the propagation of feature annotation.</text>
</comment>
<organism evidence="10 11">
    <name type="scientific">Comamonas aquatica</name>
    <dbReference type="NCBI Taxonomy" id="225991"/>
    <lineage>
        <taxon>Bacteria</taxon>
        <taxon>Pseudomonadati</taxon>
        <taxon>Pseudomonadota</taxon>
        <taxon>Betaproteobacteria</taxon>
        <taxon>Burkholderiales</taxon>
        <taxon>Comamonadaceae</taxon>
        <taxon>Comamonas</taxon>
    </lineage>
</organism>
<feature type="domain" description="Major facilitator superfamily (MFS) profile" evidence="9">
    <location>
        <begin position="16"/>
        <end position="404"/>
    </location>
</feature>
<dbReference type="PROSITE" id="PS50850">
    <property type="entry name" value="MFS"/>
    <property type="match status" value="1"/>
</dbReference>
<keyword evidence="6 8" id="KW-1133">Transmembrane helix</keyword>
<dbReference type="PANTHER" id="PTHR23502">
    <property type="entry name" value="MAJOR FACILITATOR SUPERFAMILY"/>
    <property type="match status" value="1"/>
</dbReference>
<name>A0AA42L7W2_9BURK</name>
<feature type="transmembrane region" description="Helical" evidence="8">
    <location>
        <begin position="12"/>
        <end position="32"/>
    </location>
</feature>
<accession>A0AA42L7W2</accession>
<comment type="subcellular location">
    <subcellularLocation>
        <location evidence="8">Cell inner membrane</location>
        <topology evidence="8">Multi-pass membrane protein</topology>
    </subcellularLocation>
    <subcellularLocation>
        <location evidence="1">Cell membrane</location>
        <topology evidence="1">Multi-pass membrane protein</topology>
    </subcellularLocation>
</comment>
<evidence type="ECO:0000256" key="5">
    <source>
        <dbReference type="ARBA" id="ARBA00022692"/>
    </source>
</evidence>
<dbReference type="AlphaFoldDB" id="A0AA42L7W2"/>
<comment type="similarity">
    <text evidence="2 8">Belongs to the major facilitator superfamily. Bcr/CmlA family.</text>
</comment>
<evidence type="ECO:0000313" key="11">
    <source>
        <dbReference type="Proteomes" id="UP001158297"/>
    </source>
</evidence>
<gene>
    <name evidence="10" type="ORF">N7330_16190</name>
</gene>
<feature type="transmembrane region" description="Helical" evidence="8">
    <location>
        <begin position="171"/>
        <end position="193"/>
    </location>
</feature>
<evidence type="ECO:0000256" key="7">
    <source>
        <dbReference type="ARBA" id="ARBA00023136"/>
    </source>
</evidence>
<feature type="transmembrane region" description="Helical" evidence="8">
    <location>
        <begin position="289"/>
        <end position="309"/>
    </location>
</feature>
<evidence type="ECO:0000256" key="3">
    <source>
        <dbReference type="ARBA" id="ARBA00022448"/>
    </source>
</evidence>
<protein>
    <recommendedName>
        <fullName evidence="8">Bcr/CflA family efflux transporter</fullName>
    </recommendedName>
</protein>
<feature type="transmembrane region" description="Helical" evidence="8">
    <location>
        <begin position="110"/>
        <end position="131"/>
    </location>
</feature>
<dbReference type="GO" id="GO:1990961">
    <property type="term" value="P:xenobiotic detoxification by transmembrane export across the plasma membrane"/>
    <property type="evidence" value="ECO:0007669"/>
    <property type="project" value="InterPro"/>
</dbReference>
<evidence type="ECO:0000256" key="2">
    <source>
        <dbReference type="ARBA" id="ARBA00006236"/>
    </source>
</evidence>
<feature type="transmembrane region" description="Helical" evidence="8">
    <location>
        <begin position="223"/>
        <end position="247"/>
    </location>
</feature>
<dbReference type="GO" id="GO:0042910">
    <property type="term" value="F:xenobiotic transmembrane transporter activity"/>
    <property type="evidence" value="ECO:0007669"/>
    <property type="project" value="InterPro"/>
</dbReference>
<dbReference type="InterPro" id="IPR036259">
    <property type="entry name" value="MFS_trans_sf"/>
</dbReference>
<evidence type="ECO:0000256" key="4">
    <source>
        <dbReference type="ARBA" id="ARBA00022475"/>
    </source>
</evidence>
<evidence type="ECO:0000256" key="8">
    <source>
        <dbReference type="RuleBase" id="RU365088"/>
    </source>
</evidence>
<dbReference type="EMBL" id="JAODZU010000022">
    <property type="protein sequence ID" value="MDH0364579.1"/>
    <property type="molecule type" value="Genomic_DNA"/>
</dbReference>
<feature type="transmembrane region" description="Helical" evidence="8">
    <location>
        <begin position="85"/>
        <end position="104"/>
    </location>
</feature>
<keyword evidence="5 8" id="KW-0812">Transmembrane</keyword>
<dbReference type="Proteomes" id="UP001158297">
    <property type="component" value="Unassembled WGS sequence"/>
</dbReference>
<dbReference type="CDD" id="cd17320">
    <property type="entry name" value="MFS_MdfA_MDR_like"/>
    <property type="match status" value="1"/>
</dbReference>
<dbReference type="InterPro" id="IPR020846">
    <property type="entry name" value="MFS_dom"/>
</dbReference>
<feature type="transmembrane region" description="Helical" evidence="8">
    <location>
        <begin position="259"/>
        <end position="277"/>
    </location>
</feature>
<keyword evidence="4" id="KW-1003">Cell membrane</keyword>
<dbReference type="NCBIfam" id="TIGR00710">
    <property type="entry name" value="efflux_Bcr_CflA"/>
    <property type="match status" value="1"/>
</dbReference>
<keyword evidence="7 8" id="KW-0472">Membrane</keyword>
<feature type="transmembrane region" description="Helical" evidence="8">
    <location>
        <begin position="352"/>
        <end position="371"/>
    </location>
</feature>
<sequence>MSSVSPPAAARAAMSPVFVIAMLALLLGLQPLTTDLYLPALPLLTEQLGASVAQTQTTFTALLLAFGGSQLLWGPLSDRWGRRPILLTGIGLYVLAAVGCALAPDMHSLIVLRVLQGAALGAAVMAARAIVRDLYQPVEGAQVMSKALTGLGVLACSSPLLGSLLATHLGWRATMVTLALAGSGAWLLVWLHFQESVQHFNPHALRPRLLWQNWRRILSHPTFLAYTATTSCSFAGLVVFLTGSPFVFMGVLGWSAQDIGLLLAANGMVYIGGTILCRRLLVRWGVRRTVAVAGGLALLCAVLLAALAWAGVRSGLAYAAVCMLYPVAHGIQQPCGQSGAVSSFPQAAGTASALNGFIMMVCAFATGQVLGRSFNGTVYPLVFGLGLWCLAAALASWTLVRRYGASGAATSA</sequence>
<dbReference type="RefSeq" id="WP_162524771.1">
    <property type="nucleotide sequence ID" value="NZ_JAODZU010000022.1"/>
</dbReference>
<evidence type="ECO:0000259" key="9">
    <source>
        <dbReference type="PROSITE" id="PS50850"/>
    </source>
</evidence>
<evidence type="ECO:0000313" key="10">
    <source>
        <dbReference type="EMBL" id="MDH0364579.1"/>
    </source>
</evidence>
<comment type="caution">
    <text evidence="10">The sequence shown here is derived from an EMBL/GenBank/DDBJ whole genome shotgun (WGS) entry which is preliminary data.</text>
</comment>
<keyword evidence="3 8" id="KW-0813">Transport</keyword>
<reference evidence="10" key="1">
    <citation type="submission" date="2022-09" db="EMBL/GenBank/DDBJ databases">
        <title>Intensive care unit water sources are persistently colonized with multi-drug resistant bacteria and are the site of extensive horizontal gene transfer of antibiotic resistance genes.</title>
        <authorList>
            <person name="Diorio-Toth L."/>
        </authorList>
    </citation>
    <scope>NUCLEOTIDE SEQUENCE</scope>
    <source>
        <strain evidence="10">GD04130</strain>
    </source>
</reference>